<dbReference type="PANTHER" id="PTHR11579">
    <property type="entry name" value="PROTEIN-L-ISOASPARTATE O-METHYLTRANSFERASE"/>
    <property type="match status" value="1"/>
</dbReference>
<evidence type="ECO:0000256" key="4">
    <source>
        <dbReference type="ARBA" id="ARBA00022490"/>
    </source>
</evidence>
<keyword evidence="7" id="KW-0949">S-adenosyl-L-methionine</keyword>
<evidence type="ECO:0000256" key="6">
    <source>
        <dbReference type="ARBA" id="ARBA00022679"/>
    </source>
</evidence>
<dbReference type="PANTHER" id="PTHR11579:SF0">
    <property type="entry name" value="PROTEIN-L-ISOASPARTATE(D-ASPARTATE) O-METHYLTRANSFERASE"/>
    <property type="match status" value="1"/>
</dbReference>
<dbReference type="Gene3D" id="3.40.50.150">
    <property type="entry name" value="Vaccinia Virus protein VP39"/>
    <property type="match status" value="1"/>
</dbReference>
<dbReference type="Pfam" id="PF01135">
    <property type="entry name" value="PCMT"/>
    <property type="match status" value="1"/>
</dbReference>
<dbReference type="GO" id="GO:0032259">
    <property type="term" value="P:methylation"/>
    <property type="evidence" value="ECO:0007669"/>
    <property type="project" value="UniProtKB-KW"/>
</dbReference>
<dbReference type="NCBIfam" id="TIGR00080">
    <property type="entry name" value="pimt"/>
    <property type="match status" value="1"/>
</dbReference>
<dbReference type="PROSITE" id="PS01279">
    <property type="entry name" value="PCMT"/>
    <property type="match status" value="1"/>
</dbReference>
<proteinExistence type="inferred from homology"/>
<gene>
    <name evidence="8" type="primary">pcm_13</name>
    <name evidence="8" type="ORF">SDC9_49908</name>
</gene>
<dbReference type="InterPro" id="IPR029063">
    <property type="entry name" value="SAM-dependent_MTases_sf"/>
</dbReference>
<organism evidence="8">
    <name type="scientific">bioreactor metagenome</name>
    <dbReference type="NCBI Taxonomy" id="1076179"/>
    <lineage>
        <taxon>unclassified sequences</taxon>
        <taxon>metagenomes</taxon>
        <taxon>ecological metagenomes</taxon>
    </lineage>
</organism>
<dbReference type="FunFam" id="3.40.50.150:FF:000010">
    <property type="entry name" value="Protein-L-isoaspartate O-methyltransferase"/>
    <property type="match status" value="1"/>
</dbReference>
<keyword evidence="5 8" id="KW-0489">Methyltransferase</keyword>
<evidence type="ECO:0000256" key="3">
    <source>
        <dbReference type="ARBA" id="ARBA00011890"/>
    </source>
</evidence>
<accession>A0A644WJD1</accession>
<evidence type="ECO:0000256" key="1">
    <source>
        <dbReference type="ARBA" id="ARBA00004496"/>
    </source>
</evidence>
<evidence type="ECO:0000256" key="5">
    <source>
        <dbReference type="ARBA" id="ARBA00022603"/>
    </source>
</evidence>
<comment type="subcellular location">
    <subcellularLocation>
        <location evidence="1">Cytoplasm</location>
    </subcellularLocation>
</comment>
<dbReference type="EMBL" id="VSSQ01000970">
    <property type="protein sequence ID" value="MPM03641.1"/>
    <property type="molecule type" value="Genomic_DNA"/>
</dbReference>
<comment type="similarity">
    <text evidence="2">Belongs to the methyltransferase superfamily. L-isoaspartyl/D-aspartyl protein methyltransferase family.</text>
</comment>
<dbReference type="NCBIfam" id="NF001453">
    <property type="entry name" value="PRK00312.1"/>
    <property type="match status" value="1"/>
</dbReference>
<dbReference type="HAMAP" id="MF_00090">
    <property type="entry name" value="PIMT"/>
    <property type="match status" value="1"/>
</dbReference>
<comment type="caution">
    <text evidence="8">The sequence shown here is derived from an EMBL/GenBank/DDBJ whole genome shotgun (WGS) entry which is preliminary data.</text>
</comment>
<dbReference type="EC" id="2.1.1.77" evidence="3"/>
<keyword evidence="4" id="KW-0963">Cytoplasm</keyword>
<dbReference type="GO" id="GO:0004719">
    <property type="term" value="F:protein-L-isoaspartate (D-aspartate) O-methyltransferase activity"/>
    <property type="evidence" value="ECO:0007669"/>
    <property type="project" value="UniProtKB-EC"/>
</dbReference>
<evidence type="ECO:0000256" key="2">
    <source>
        <dbReference type="ARBA" id="ARBA00005369"/>
    </source>
</evidence>
<dbReference type="InterPro" id="IPR000682">
    <property type="entry name" value="PCMT"/>
</dbReference>
<dbReference type="SUPFAM" id="SSF53335">
    <property type="entry name" value="S-adenosyl-L-methionine-dependent methyltransferases"/>
    <property type="match status" value="1"/>
</dbReference>
<name>A0A644WJD1_9ZZZZ</name>
<dbReference type="AlphaFoldDB" id="A0A644WJD1"/>
<evidence type="ECO:0000313" key="8">
    <source>
        <dbReference type="EMBL" id="MPM03641.1"/>
    </source>
</evidence>
<evidence type="ECO:0000256" key="7">
    <source>
        <dbReference type="ARBA" id="ARBA00022691"/>
    </source>
</evidence>
<protein>
    <recommendedName>
        <fullName evidence="3">protein-L-isoaspartate(D-aspartate) O-methyltransferase</fullName>
        <ecNumber evidence="3">2.1.1.77</ecNumber>
    </recommendedName>
</protein>
<keyword evidence="6 8" id="KW-0808">Transferase</keyword>
<dbReference type="CDD" id="cd02440">
    <property type="entry name" value="AdoMet_MTases"/>
    <property type="match status" value="1"/>
</dbReference>
<sequence>MNYNHYPVNYRPVITFKGRLLEDNYRHQGLRKRLVAELEQKGISDPRVLAAIGKIPRHFFMDSSFVEFAYVDKAFPIGEDQTISQPYTVAFQSQLLQIKPLMKVMEIGTGSGYQAIVLMELGAKVYSIERVKALYDRTKEFLPAIGYNPRLFYGDGYKGLPTYGPFDRIIVTAAAPLVPEALLHQLKPGGILVIPVGDSAGVQTMKTITRQNDDTFTEKDHGLFRFVPMVENKRK</sequence>
<dbReference type="GO" id="GO:0005737">
    <property type="term" value="C:cytoplasm"/>
    <property type="evidence" value="ECO:0007669"/>
    <property type="project" value="UniProtKB-SubCell"/>
</dbReference>
<reference evidence="8" key="1">
    <citation type="submission" date="2019-08" db="EMBL/GenBank/DDBJ databases">
        <authorList>
            <person name="Kucharzyk K."/>
            <person name="Murdoch R.W."/>
            <person name="Higgins S."/>
            <person name="Loffler F."/>
        </authorList>
    </citation>
    <scope>NUCLEOTIDE SEQUENCE</scope>
</reference>